<dbReference type="eggNOG" id="ENOG502SKKI">
    <property type="taxonomic scope" value="Eukaryota"/>
</dbReference>
<name>W4KK29_HETIT</name>
<dbReference type="KEGG" id="hir:HETIRDRAFT_448507"/>
<dbReference type="InParanoid" id="W4KK29"/>
<evidence type="ECO:0000313" key="1">
    <source>
        <dbReference type="EMBL" id="ETW85396.1"/>
    </source>
</evidence>
<gene>
    <name evidence="1" type="ORF">HETIRDRAFT_448507</name>
</gene>
<dbReference type="OrthoDB" id="3192156at2759"/>
<dbReference type="GeneID" id="20675866"/>
<dbReference type="HOGENOM" id="CLU_850445_0_0_1"/>
<organism evidence="1 2">
    <name type="scientific">Heterobasidion irregulare (strain TC 32-1)</name>
    <dbReference type="NCBI Taxonomy" id="747525"/>
    <lineage>
        <taxon>Eukaryota</taxon>
        <taxon>Fungi</taxon>
        <taxon>Dikarya</taxon>
        <taxon>Basidiomycota</taxon>
        <taxon>Agaricomycotina</taxon>
        <taxon>Agaricomycetes</taxon>
        <taxon>Russulales</taxon>
        <taxon>Bondarzewiaceae</taxon>
        <taxon>Heterobasidion</taxon>
        <taxon>Heterobasidion annosum species complex</taxon>
    </lineage>
</organism>
<dbReference type="AlphaFoldDB" id="W4KK29"/>
<keyword evidence="2" id="KW-1185">Reference proteome</keyword>
<evidence type="ECO:0000313" key="2">
    <source>
        <dbReference type="Proteomes" id="UP000030671"/>
    </source>
</evidence>
<accession>W4KK29</accession>
<reference evidence="1 2" key="1">
    <citation type="journal article" date="2012" name="New Phytol.">
        <title>Insight into trade-off between wood decay and parasitism from the genome of a fungal forest pathogen.</title>
        <authorList>
            <person name="Olson A."/>
            <person name="Aerts A."/>
            <person name="Asiegbu F."/>
            <person name="Belbahri L."/>
            <person name="Bouzid O."/>
            <person name="Broberg A."/>
            <person name="Canback B."/>
            <person name="Coutinho P.M."/>
            <person name="Cullen D."/>
            <person name="Dalman K."/>
            <person name="Deflorio G."/>
            <person name="van Diepen L.T."/>
            <person name="Dunand C."/>
            <person name="Duplessis S."/>
            <person name="Durling M."/>
            <person name="Gonthier P."/>
            <person name="Grimwood J."/>
            <person name="Fossdal C.G."/>
            <person name="Hansson D."/>
            <person name="Henrissat B."/>
            <person name="Hietala A."/>
            <person name="Himmelstrand K."/>
            <person name="Hoffmeister D."/>
            <person name="Hogberg N."/>
            <person name="James T.Y."/>
            <person name="Karlsson M."/>
            <person name="Kohler A."/>
            <person name="Kues U."/>
            <person name="Lee Y.H."/>
            <person name="Lin Y.C."/>
            <person name="Lind M."/>
            <person name="Lindquist E."/>
            <person name="Lombard V."/>
            <person name="Lucas S."/>
            <person name="Lunden K."/>
            <person name="Morin E."/>
            <person name="Murat C."/>
            <person name="Park J."/>
            <person name="Raffaello T."/>
            <person name="Rouze P."/>
            <person name="Salamov A."/>
            <person name="Schmutz J."/>
            <person name="Solheim H."/>
            <person name="Stahlberg J."/>
            <person name="Velez H."/>
            <person name="de Vries R.P."/>
            <person name="Wiebenga A."/>
            <person name="Woodward S."/>
            <person name="Yakovlev I."/>
            <person name="Garbelotto M."/>
            <person name="Martin F."/>
            <person name="Grigoriev I.V."/>
            <person name="Stenlid J."/>
        </authorList>
    </citation>
    <scope>NUCLEOTIDE SEQUENCE [LARGE SCALE GENOMIC DNA]</scope>
    <source>
        <strain evidence="1 2">TC 32-1</strain>
    </source>
</reference>
<proteinExistence type="predicted"/>
<protein>
    <submittedName>
        <fullName evidence="1">Uncharacterized protein</fullName>
    </submittedName>
</protein>
<dbReference type="RefSeq" id="XP_009542260.1">
    <property type="nucleotide sequence ID" value="XM_009543965.1"/>
</dbReference>
<dbReference type="EMBL" id="KI925455">
    <property type="protein sequence ID" value="ETW85396.1"/>
    <property type="molecule type" value="Genomic_DNA"/>
</dbReference>
<dbReference type="Proteomes" id="UP000030671">
    <property type="component" value="Unassembled WGS sequence"/>
</dbReference>
<sequence>MPPAALAPIFAVYKYALAPVGPLAWLGASISALDLAAAFRLAVVLRQLREAFLQEYTSSTSATANGDHGQRARPSVESRARTRDFATTLVMVYGGEAVVAPWLGIQPSFLLSGSIPALYLGAQVLVDFLPSVPFPSIHNEAPLAVLDAFTRATLLCNIVPTVVTNHVSSVVSSSPWTLLVTALIMANGGPLFTNALSLLHPTPIGLTTPPELLPYGWTATDLWVAPVVTGLYATLTHAQPFFALLHELLYTVLSPVGLASFNGHKELQPVDPDTARAVCVLVLGSLFVTRTVKTFGGASIWSTPGRTVGGTVAQKSMVNGSGGAKKTKTQ</sequence>